<proteinExistence type="predicted"/>
<name>A0A0R3XBD4_HYDTA</name>
<reference evidence="1" key="1">
    <citation type="submission" date="2017-02" db="UniProtKB">
        <authorList>
            <consortium name="WormBaseParasite"/>
        </authorList>
    </citation>
    <scope>IDENTIFICATION</scope>
</reference>
<dbReference type="AlphaFoldDB" id="A0A0R3XBD4"/>
<organism evidence="1">
    <name type="scientific">Hydatigena taeniaeformis</name>
    <name type="common">Feline tapeworm</name>
    <name type="synonym">Taenia taeniaeformis</name>
    <dbReference type="NCBI Taxonomy" id="6205"/>
    <lineage>
        <taxon>Eukaryota</taxon>
        <taxon>Metazoa</taxon>
        <taxon>Spiralia</taxon>
        <taxon>Lophotrochozoa</taxon>
        <taxon>Platyhelminthes</taxon>
        <taxon>Cestoda</taxon>
        <taxon>Eucestoda</taxon>
        <taxon>Cyclophyllidea</taxon>
        <taxon>Taeniidae</taxon>
        <taxon>Hydatigera</taxon>
    </lineage>
</organism>
<dbReference type="InterPro" id="IPR029063">
    <property type="entry name" value="SAM-dependent_MTases_sf"/>
</dbReference>
<dbReference type="STRING" id="6205.A0A0R3XBD4"/>
<protein>
    <submittedName>
        <fullName evidence="1">Methyltransf_11 domain-containing protein</fullName>
    </submittedName>
</protein>
<evidence type="ECO:0000313" key="1">
    <source>
        <dbReference type="WBParaSite" id="TTAC_0001086101-mRNA-1"/>
    </source>
</evidence>
<sequence>LDYRAVKKTKLANLLLNSQDNMEADIEAILYRSPFAGRTIVRWESSQPSPAPKTILVAPLTPKRGLTPPPNLYPSPYSVRLVSNFDIPSLNKKSTVRRAEYSYPTDATRHSLDVRCNLSHQQALYEFALVTCLGVSSATSSLLLDVGCGAHFPFGGHSLTKDVPFKLGLDQSVRPIPGIDFAQCSLVGSRLPLRDSSVNYIVTISFAQWVTADEDLEVTSLFARECVRVLADGGGAGVLQFYPGNKRDLDAICEALADAHHCVRGCRLSARPVKNRGIKIFVYFVKY</sequence>
<dbReference type="Gene3D" id="3.40.50.150">
    <property type="entry name" value="Vaccinia Virus protein VP39"/>
    <property type="match status" value="1"/>
</dbReference>
<dbReference type="WBParaSite" id="TTAC_0001086101-mRNA-1">
    <property type="protein sequence ID" value="TTAC_0001086101-mRNA-1"/>
    <property type="gene ID" value="TTAC_0001086101"/>
</dbReference>
<accession>A0A0R3XBD4</accession>